<dbReference type="Proteomes" id="UP000198284">
    <property type="component" value="Unassembled WGS sequence"/>
</dbReference>
<feature type="transmembrane region" description="Helical" evidence="7">
    <location>
        <begin position="71"/>
        <end position="89"/>
    </location>
</feature>
<sequence length="426" mass="44926">MMINRSLRLLLPAQFLSSLADSALLIAAIALLLDIQAAPWMTPALKLLFNGAYVLLAVAAGACADALPKSWVMVLANAIKAAGCALMLLGMHPLAAYALVGLGAALYSPAKFGILGELLPARQLVAANGWLEGTTIIAIILGSIVGGLLLRPDVLLAAAAFIDEEGKQLAQRPAHFSIAAMALLYLAATVLSLFIPRPVRAAPRQRAGPGRLTAAFARSARALWSDPLSRISLAVTALFWGAGTVLQFIVLKWAAVALGYSLGQAAMLQGAVAVGVAAGAFAAGRFVPLKKAFRVLPLGILMGLLLVLMIWVSDVRAALALLLLIGFVSGYFLIPMNAVLQHRAQRMMHTGQSIAVQNFLENLAVLGMLAGYAALVWLDVPVRWLILLLGGFIAAIMVLLTRSLPHEGIPMEAAPERAQGPARRRE</sequence>
<dbReference type="PANTHER" id="PTHR43266">
    <property type="entry name" value="MACROLIDE-EFFLUX PROTEIN"/>
    <property type="match status" value="1"/>
</dbReference>
<evidence type="ECO:0000256" key="7">
    <source>
        <dbReference type="SAM" id="Phobius"/>
    </source>
</evidence>
<dbReference type="EMBL" id="FZOT01000013">
    <property type="protein sequence ID" value="SNT07057.1"/>
    <property type="molecule type" value="Genomic_DNA"/>
</dbReference>
<dbReference type="NCBIfam" id="NF008397">
    <property type="entry name" value="PRK11195.1"/>
    <property type="match status" value="1"/>
</dbReference>
<proteinExistence type="predicted"/>
<feature type="transmembrane region" description="Helical" evidence="7">
    <location>
        <begin position="384"/>
        <end position="401"/>
    </location>
</feature>
<dbReference type="AlphaFoldDB" id="A0A239JMI3"/>
<keyword evidence="4 7" id="KW-0812">Transmembrane</keyword>
<organism evidence="8 9">
    <name type="scientific">Noviherbaspirillum humi</name>
    <dbReference type="NCBI Taxonomy" id="1688639"/>
    <lineage>
        <taxon>Bacteria</taxon>
        <taxon>Pseudomonadati</taxon>
        <taxon>Pseudomonadota</taxon>
        <taxon>Betaproteobacteria</taxon>
        <taxon>Burkholderiales</taxon>
        <taxon>Oxalobacteraceae</taxon>
        <taxon>Noviherbaspirillum</taxon>
    </lineage>
</organism>
<dbReference type="Pfam" id="PF07690">
    <property type="entry name" value="MFS_1"/>
    <property type="match status" value="1"/>
</dbReference>
<gene>
    <name evidence="8" type="ORF">SAMN06265795_11315</name>
</gene>
<evidence type="ECO:0000256" key="2">
    <source>
        <dbReference type="ARBA" id="ARBA00022448"/>
    </source>
</evidence>
<dbReference type="PANTHER" id="PTHR43266:SF2">
    <property type="entry name" value="MAJOR FACILITATOR SUPERFAMILY (MFS) PROFILE DOMAIN-CONTAINING PROTEIN"/>
    <property type="match status" value="1"/>
</dbReference>
<evidence type="ECO:0000256" key="4">
    <source>
        <dbReference type="ARBA" id="ARBA00022692"/>
    </source>
</evidence>
<keyword evidence="2" id="KW-0813">Transport</keyword>
<feature type="transmembrane region" description="Helical" evidence="7">
    <location>
        <begin position="95"/>
        <end position="115"/>
    </location>
</feature>
<dbReference type="Gene3D" id="1.20.1250.20">
    <property type="entry name" value="MFS general substrate transporter like domains"/>
    <property type="match status" value="1"/>
</dbReference>
<feature type="transmembrane region" description="Helical" evidence="7">
    <location>
        <begin position="262"/>
        <end position="283"/>
    </location>
</feature>
<dbReference type="RefSeq" id="WP_089400522.1">
    <property type="nucleotide sequence ID" value="NZ_FZOT01000013.1"/>
</dbReference>
<evidence type="ECO:0000256" key="1">
    <source>
        <dbReference type="ARBA" id="ARBA00004651"/>
    </source>
</evidence>
<dbReference type="InterPro" id="IPR011701">
    <property type="entry name" value="MFS"/>
</dbReference>
<feature type="transmembrane region" description="Helical" evidence="7">
    <location>
        <begin position="136"/>
        <end position="162"/>
    </location>
</feature>
<feature type="transmembrane region" description="Helical" evidence="7">
    <location>
        <begin position="295"/>
        <end position="312"/>
    </location>
</feature>
<comment type="subcellular location">
    <subcellularLocation>
        <location evidence="1">Cell membrane</location>
        <topology evidence="1">Multi-pass membrane protein</topology>
    </subcellularLocation>
</comment>
<keyword evidence="9" id="KW-1185">Reference proteome</keyword>
<reference evidence="8 9" key="1">
    <citation type="submission" date="2017-06" db="EMBL/GenBank/DDBJ databases">
        <authorList>
            <person name="Kim H.J."/>
            <person name="Triplett B.A."/>
        </authorList>
    </citation>
    <scope>NUCLEOTIDE SEQUENCE [LARGE SCALE GENOMIC DNA]</scope>
    <source>
        <strain evidence="8 9">U15</strain>
    </source>
</reference>
<keyword evidence="3" id="KW-1003">Cell membrane</keyword>
<evidence type="ECO:0000256" key="5">
    <source>
        <dbReference type="ARBA" id="ARBA00022989"/>
    </source>
</evidence>
<feature type="transmembrane region" description="Helical" evidence="7">
    <location>
        <begin position="318"/>
        <end position="339"/>
    </location>
</feature>
<protein>
    <submittedName>
        <fullName evidence="8">Major Facilitator Superfamily protein</fullName>
    </submittedName>
</protein>
<evidence type="ECO:0000313" key="9">
    <source>
        <dbReference type="Proteomes" id="UP000198284"/>
    </source>
</evidence>
<name>A0A239JMI3_9BURK</name>
<feature type="transmembrane region" description="Helical" evidence="7">
    <location>
        <begin position="231"/>
        <end position="250"/>
    </location>
</feature>
<dbReference type="GO" id="GO:0022857">
    <property type="term" value="F:transmembrane transporter activity"/>
    <property type="evidence" value="ECO:0007669"/>
    <property type="project" value="InterPro"/>
</dbReference>
<accession>A0A239JMI3</accession>
<dbReference type="GO" id="GO:0005886">
    <property type="term" value="C:plasma membrane"/>
    <property type="evidence" value="ECO:0007669"/>
    <property type="project" value="UniProtKB-SubCell"/>
</dbReference>
<dbReference type="OrthoDB" id="9803968at2"/>
<feature type="transmembrane region" description="Helical" evidence="7">
    <location>
        <begin position="359"/>
        <end position="378"/>
    </location>
</feature>
<evidence type="ECO:0000256" key="3">
    <source>
        <dbReference type="ARBA" id="ARBA00022475"/>
    </source>
</evidence>
<evidence type="ECO:0000256" key="6">
    <source>
        <dbReference type="ARBA" id="ARBA00023136"/>
    </source>
</evidence>
<feature type="transmembrane region" description="Helical" evidence="7">
    <location>
        <begin position="174"/>
        <end position="195"/>
    </location>
</feature>
<dbReference type="InterPro" id="IPR036259">
    <property type="entry name" value="MFS_trans_sf"/>
</dbReference>
<evidence type="ECO:0000313" key="8">
    <source>
        <dbReference type="EMBL" id="SNT07057.1"/>
    </source>
</evidence>
<feature type="transmembrane region" description="Helical" evidence="7">
    <location>
        <begin position="47"/>
        <end position="64"/>
    </location>
</feature>
<keyword evidence="6 7" id="KW-0472">Membrane</keyword>
<keyword evidence="5 7" id="KW-1133">Transmembrane helix</keyword>
<dbReference type="SUPFAM" id="SSF103473">
    <property type="entry name" value="MFS general substrate transporter"/>
    <property type="match status" value="1"/>
</dbReference>